<sequence>MILTSSRYFQCKCIFSTVPSKTPRLPRSRKAFILKPSFLNMNLSSSVILSGSGCLSDGLKNSSTFDRACSAFISFLSTKASLFSSLLTRLACLVNSASLSIFAFSCLSTLLPHLAFASNVSCSVPAALSCSVSTVEVADPKEVTRITDAEAFIRASSSLSCKVFTSLSLSNNASVTSADKKSFPR</sequence>
<dbReference type="EMBL" id="GISG01140978">
    <property type="protein sequence ID" value="MBA4645118.1"/>
    <property type="molecule type" value="Transcribed_RNA"/>
</dbReference>
<dbReference type="AlphaFoldDB" id="A0A7C8ZJT0"/>
<dbReference type="EMBL" id="GISG01140974">
    <property type="protein sequence ID" value="MBA4645114.1"/>
    <property type="molecule type" value="Transcribed_RNA"/>
</dbReference>
<dbReference type="EMBL" id="GISG01140975">
    <property type="protein sequence ID" value="MBA4645115.1"/>
    <property type="molecule type" value="Transcribed_RNA"/>
</dbReference>
<organism evidence="1">
    <name type="scientific">Opuntia streptacantha</name>
    <name type="common">Prickly pear cactus</name>
    <name type="synonym">Opuntia cardona</name>
    <dbReference type="NCBI Taxonomy" id="393608"/>
    <lineage>
        <taxon>Eukaryota</taxon>
        <taxon>Viridiplantae</taxon>
        <taxon>Streptophyta</taxon>
        <taxon>Embryophyta</taxon>
        <taxon>Tracheophyta</taxon>
        <taxon>Spermatophyta</taxon>
        <taxon>Magnoliopsida</taxon>
        <taxon>eudicotyledons</taxon>
        <taxon>Gunneridae</taxon>
        <taxon>Pentapetalae</taxon>
        <taxon>Caryophyllales</taxon>
        <taxon>Cactineae</taxon>
        <taxon>Cactaceae</taxon>
        <taxon>Opuntioideae</taxon>
        <taxon>Opuntia</taxon>
    </lineage>
</organism>
<evidence type="ECO:0000313" key="1">
    <source>
        <dbReference type="EMBL" id="MBA4645118.1"/>
    </source>
</evidence>
<accession>A0A7C8ZJT0</accession>
<protein>
    <submittedName>
        <fullName evidence="1">Uncharacterized protein</fullName>
    </submittedName>
</protein>
<reference evidence="1" key="1">
    <citation type="journal article" date="2013" name="J. Plant Res.">
        <title>Effect of fungi and light on seed germination of three Opuntia species from semiarid lands of central Mexico.</title>
        <authorList>
            <person name="Delgado-Sanchez P."/>
            <person name="Jimenez-Bremont J.F."/>
            <person name="Guerrero-Gonzalez Mde L."/>
            <person name="Flores J."/>
        </authorList>
    </citation>
    <scope>NUCLEOTIDE SEQUENCE</scope>
    <source>
        <tissue evidence="1">Cladode</tissue>
    </source>
</reference>
<reference evidence="1" key="2">
    <citation type="submission" date="2020-07" db="EMBL/GenBank/DDBJ databases">
        <authorList>
            <person name="Vera ALvarez R."/>
            <person name="Arias-Moreno D.M."/>
            <person name="Jimenez-Jacinto V."/>
            <person name="Jimenez-Bremont J.F."/>
            <person name="Swaminathan K."/>
            <person name="Moose S.P."/>
            <person name="Guerrero-Gonzalez M.L."/>
            <person name="Marino-Ramirez L."/>
            <person name="Landsman D."/>
            <person name="Rodriguez-Kessler M."/>
            <person name="Delgado-Sanchez P."/>
        </authorList>
    </citation>
    <scope>NUCLEOTIDE SEQUENCE</scope>
    <source>
        <tissue evidence="1">Cladode</tissue>
    </source>
</reference>
<name>A0A7C8ZJT0_OPUST</name>
<proteinExistence type="predicted"/>